<dbReference type="AlphaFoldDB" id="A0A8T0HH85"/>
<dbReference type="Proteomes" id="UP000822688">
    <property type="component" value="Chromosome 6"/>
</dbReference>
<dbReference type="InterPro" id="IPR036779">
    <property type="entry name" value="LysM_dom_sf"/>
</dbReference>
<evidence type="ECO:0000313" key="2">
    <source>
        <dbReference type="EMBL" id="KAG0570790.1"/>
    </source>
</evidence>
<dbReference type="PROSITE" id="PS51782">
    <property type="entry name" value="LYSM"/>
    <property type="match status" value="2"/>
</dbReference>
<evidence type="ECO:0000313" key="3">
    <source>
        <dbReference type="Proteomes" id="UP000822688"/>
    </source>
</evidence>
<dbReference type="CDD" id="cd12797">
    <property type="entry name" value="M23_peptidase"/>
    <property type="match status" value="1"/>
</dbReference>
<feature type="domain" description="LysM" evidence="1">
    <location>
        <begin position="116"/>
        <end position="160"/>
    </location>
</feature>
<dbReference type="PANTHER" id="PTHR21666">
    <property type="entry name" value="PEPTIDASE-RELATED"/>
    <property type="match status" value="1"/>
</dbReference>
<gene>
    <name evidence="2" type="ORF">KC19_6G188300</name>
</gene>
<dbReference type="SMART" id="SM00257">
    <property type="entry name" value="LysM"/>
    <property type="match status" value="2"/>
</dbReference>
<protein>
    <recommendedName>
        <fullName evidence="1">LysM domain-containing protein</fullName>
    </recommendedName>
</protein>
<dbReference type="InterPro" id="IPR011055">
    <property type="entry name" value="Dup_hybrid_motif"/>
</dbReference>
<dbReference type="InterPro" id="IPR016047">
    <property type="entry name" value="M23ase_b-sheet_dom"/>
</dbReference>
<dbReference type="EMBL" id="CM026427">
    <property type="protein sequence ID" value="KAG0570790.1"/>
    <property type="molecule type" value="Genomic_DNA"/>
</dbReference>
<dbReference type="SUPFAM" id="SSF54106">
    <property type="entry name" value="LysM domain"/>
    <property type="match status" value="2"/>
</dbReference>
<feature type="domain" description="LysM" evidence="1">
    <location>
        <begin position="181"/>
        <end position="226"/>
    </location>
</feature>
<dbReference type="SUPFAM" id="SSF51261">
    <property type="entry name" value="Duplicated hybrid motif"/>
    <property type="match status" value="1"/>
</dbReference>
<comment type="caution">
    <text evidence="2">The sequence shown here is derived from an EMBL/GenBank/DDBJ whole genome shotgun (WGS) entry which is preliminary data.</text>
</comment>
<proteinExistence type="predicted"/>
<name>A0A8T0HH85_CERPU</name>
<dbReference type="PANTHER" id="PTHR21666:SF270">
    <property type="entry name" value="MUREIN HYDROLASE ACTIVATOR ENVC"/>
    <property type="match status" value="1"/>
</dbReference>
<dbReference type="Pfam" id="PF01476">
    <property type="entry name" value="LysM"/>
    <property type="match status" value="2"/>
</dbReference>
<keyword evidence="3" id="KW-1185">Reference proteome</keyword>
<evidence type="ECO:0000259" key="1">
    <source>
        <dbReference type="PROSITE" id="PS51782"/>
    </source>
</evidence>
<reference evidence="2 3" key="1">
    <citation type="submission" date="2020-06" db="EMBL/GenBank/DDBJ databases">
        <title>WGS assembly of Ceratodon purpureus strain R40.</title>
        <authorList>
            <person name="Carey S.B."/>
            <person name="Jenkins J."/>
            <person name="Shu S."/>
            <person name="Lovell J.T."/>
            <person name="Sreedasyam A."/>
            <person name="Maumus F."/>
            <person name="Tiley G.P."/>
            <person name="Fernandez-Pozo N."/>
            <person name="Barry K."/>
            <person name="Chen C."/>
            <person name="Wang M."/>
            <person name="Lipzen A."/>
            <person name="Daum C."/>
            <person name="Saski C.A."/>
            <person name="Payton A.C."/>
            <person name="Mcbreen J.C."/>
            <person name="Conrad R.E."/>
            <person name="Kollar L.M."/>
            <person name="Olsson S."/>
            <person name="Huttunen S."/>
            <person name="Landis J.B."/>
            <person name="Wickett N.J."/>
            <person name="Johnson M.G."/>
            <person name="Rensing S.A."/>
            <person name="Grimwood J."/>
            <person name="Schmutz J."/>
            <person name="Mcdaniel S.F."/>
        </authorList>
    </citation>
    <scope>NUCLEOTIDE SEQUENCE [LARGE SCALE GENOMIC DNA]</scope>
    <source>
        <strain evidence="2 3">R40</strain>
    </source>
</reference>
<accession>A0A8T0HH85</accession>
<dbReference type="InterPro" id="IPR018392">
    <property type="entry name" value="LysM"/>
</dbReference>
<dbReference type="Gene3D" id="3.10.350.10">
    <property type="entry name" value="LysM domain"/>
    <property type="match status" value="2"/>
</dbReference>
<dbReference type="Pfam" id="PF01551">
    <property type="entry name" value="Peptidase_M23"/>
    <property type="match status" value="1"/>
</dbReference>
<dbReference type="InterPro" id="IPR050570">
    <property type="entry name" value="Cell_wall_metabolism_enzyme"/>
</dbReference>
<dbReference type="Gene3D" id="2.70.70.10">
    <property type="entry name" value="Glucose Permease (Domain IIA)"/>
    <property type="match status" value="1"/>
</dbReference>
<dbReference type="OrthoDB" id="2013575at2759"/>
<dbReference type="CDD" id="cd00118">
    <property type="entry name" value="LysM"/>
    <property type="match status" value="1"/>
</dbReference>
<organism evidence="2 3">
    <name type="scientific">Ceratodon purpureus</name>
    <name type="common">Fire moss</name>
    <name type="synonym">Dicranum purpureum</name>
    <dbReference type="NCBI Taxonomy" id="3225"/>
    <lineage>
        <taxon>Eukaryota</taxon>
        <taxon>Viridiplantae</taxon>
        <taxon>Streptophyta</taxon>
        <taxon>Embryophyta</taxon>
        <taxon>Bryophyta</taxon>
        <taxon>Bryophytina</taxon>
        <taxon>Bryopsida</taxon>
        <taxon>Dicranidae</taxon>
        <taxon>Pseudoditrichales</taxon>
        <taxon>Ditrichaceae</taxon>
        <taxon>Ceratodon</taxon>
    </lineage>
</organism>
<sequence length="402" mass="44953">MTPWLRDLLPKKEQMGELETKIVVKRNNLMSLFKEDDRADAESRGASWGLRETLIKKDGSCEARGSQPVLNSDNKLGVLAQLVHLWACGNQTPSSLTISKKAEEHSRDCYQDVEFSTLVVRHGDCLSEISRLVGIPMEVLQRVNSIANIEYLKPGQNLRIPRKGISSKHKRFWDDKSKGEKRVIANWGDTLWSLADEHHVSADDIRRSNNLPMGSSHLYVGQELIIPSPPRTNCMTLSQGPPLRYLLRKENLANIPALRPIVSNKIVESLLPTWEPEPFGLPCHGGWLSSFYGWKDGRWYFHNGIDIAVERGTEVVASTSGKVTWSGWKGGYGKTVCMDHGNGFVTLYAHCDNLHVQPGQFVRKGQVIAVSGNTGHSTGPHLHFEIHKDGKTVDPLIHLPPL</sequence>
<dbReference type="GO" id="GO:0004222">
    <property type="term" value="F:metalloendopeptidase activity"/>
    <property type="evidence" value="ECO:0007669"/>
    <property type="project" value="TreeGrafter"/>
</dbReference>